<reference evidence="1" key="1">
    <citation type="submission" date="2020-09" db="EMBL/GenBank/DDBJ databases">
        <title>Genome-Enabled Discovery of Anthraquinone Biosynthesis in Senna tora.</title>
        <authorList>
            <person name="Kang S.-H."/>
            <person name="Pandey R.P."/>
            <person name="Lee C.-M."/>
            <person name="Sim J.-S."/>
            <person name="Jeong J.-T."/>
            <person name="Choi B.-S."/>
            <person name="Jung M."/>
            <person name="Ginzburg D."/>
            <person name="Zhao K."/>
            <person name="Won S.Y."/>
            <person name="Oh T.-J."/>
            <person name="Yu Y."/>
            <person name="Kim N.-H."/>
            <person name="Lee O.R."/>
            <person name="Lee T.-H."/>
            <person name="Bashyal P."/>
            <person name="Kim T.-S."/>
            <person name="Lee W.-H."/>
            <person name="Kawkins C."/>
            <person name="Kim C.-K."/>
            <person name="Kim J.S."/>
            <person name="Ahn B.O."/>
            <person name="Rhee S.Y."/>
            <person name="Sohng J.K."/>
        </authorList>
    </citation>
    <scope>NUCLEOTIDE SEQUENCE</scope>
    <source>
        <tissue evidence="1">Leaf</tissue>
    </source>
</reference>
<dbReference type="EMBL" id="JAAIUW010000010">
    <property type="protein sequence ID" value="KAF7811952.1"/>
    <property type="molecule type" value="Genomic_DNA"/>
</dbReference>
<evidence type="ECO:0000313" key="2">
    <source>
        <dbReference type="Proteomes" id="UP000634136"/>
    </source>
</evidence>
<name>A0A834T1B2_9FABA</name>
<evidence type="ECO:0000313" key="1">
    <source>
        <dbReference type="EMBL" id="KAF7811952.1"/>
    </source>
</evidence>
<accession>A0A834T1B2</accession>
<sequence>MPFQFSLYGRIFISVLGFERRRSFLIGEESLKFFNIVVLFFGVLIGRFKYCNDTFTATLVKDPSASINHVIRRADDALFWVAYSRHIVRIYAYHGGDDV</sequence>
<proteinExistence type="predicted"/>
<dbReference type="Proteomes" id="UP000634136">
    <property type="component" value="Unassembled WGS sequence"/>
</dbReference>
<gene>
    <name evidence="1" type="ORF">G2W53_032928</name>
</gene>
<keyword evidence="2" id="KW-1185">Reference proteome</keyword>
<protein>
    <submittedName>
        <fullName evidence="1">Topless-related protein 1 isoform X1</fullName>
    </submittedName>
</protein>
<dbReference type="AlphaFoldDB" id="A0A834T1B2"/>
<comment type="caution">
    <text evidence="1">The sequence shown here is derived from an EMBL/GenBank/DDBJ whole genome shotgun (WGS) entry which is preliminary data.</text>
</comment>
<organism evidence="1 2">
    <name type="scientific">Senna tora</name>
    <dbReference type="NCBI Taxonomy" id="362788"/>
    <lineage>
        <taxon>Eukaryota</taxon>
        <taxon>Viridiplantae</taxon>
        <taxon>Streptophyta</taxon>
        <taxon>Embryophyta</taxon>
        <taxon>Tracheophyta</taxon>
        <taxon>Spermatophyta</taxon>
        <taxon>Magnoliopsida</taxon>
        <taxon>eudicotyledons</taxon>
        <taxon>Gunneridae</taxon>
        <taxon>Pentapetalae</taxon>
        <taxon>rosids</taxon>
        <taxon>fabids</taxon>
        <taxon>Fabales</taxon>
        <taxon>Fabaceae</taxon>
        <taxon>Caesalpinioideae</taxon>
        <taxon>Cassia clade</taxon>
        <taxon>Senna</taxon>
    </lineage>
</organism>
<dbReference type="OrthoDB" id="1743797at2759"/>